<protein>
    <submittedName>
        <fullName evidence="1">Uncharacterized protein</fullName>
    </submittedName>
</protein>
<name>A0A2P2KC81_RHIMU</name>
<reference evidence="1" key="1">
    <citation type="submission" date="2018-02" db="EMBL/GenBank/DDBJ databases">
        <title>Rhizophora mucronata_Transcriptome.</title>
        <authorList>
            <person name="Meera S.P."/>
            <person name="Sreeshan A."/>
            <person name="Augustine A."/>
        </authorList>
    </citation>
    <scope>NUCLEOTIDE SEQUENCE</scope>
    <source>
        <tissue evidence="1">Leaf</tissue>
    </source>
</reference>
<organism evidence="1">
    <name type="scientific">Rhizophora mucronata</name>
    <name type="common">Asiatic mangrove</name>
    <dbReference type="NCBI Taxonomy" id="61149"/>
    <lineage>
        <taxon>Eukaryota</taxon>
        <taxon>Viridiplantae</taxon>
        <taxon>Streptophyta</taxon>
        <taxon>Embryophyta</taxon>
        <taxon>Tracheophyta</taxon>
        <taxon>Spermatophyta</taxon>
        <taxon>Magnoliopsida</taxon>
        <taxon>eudicotyledons</taxon>
        <taxon>Gunneridae</taxon>
        <taxon>Pentapetalae</taxon>
        <taxon>rosids</taxon>
        <taxon>fabids</taxon>
        <taxon>Malpighiales</taxon>
        <taxon>Rhizophoraceae</taxon>
        <taxon>Rhizophora</taxon>
    </lineage>
</organism>
<evidence type="ECO:0000313" key="1">
    <source>
        <dbReference type="EMBL" id="MBX03338.1"/>
    </source>
</evidence>
<dbReference type="EMBL" id="GGEC01022854">
    <property type="protein sequence ID" value="MBX03338.1"/>
    <property type="molecule type" value="Transcribed_RNA"/>
</dbReference>
<accession>A0A2P2KC81</accession>
<dbReference type="AlphaFoldDB" id="A0A2P2KC81"/>
<sequence length="48" mass="5819">MYMLWRIQESIMEVPSTVISPSYPPFPIITTVWPINRSIWKTFTRFTR</sequence>
<proteinExistence type="predicted"/>